<dbReference type="GO" id="GO:0020037">
    <property type="term" value="F:heme binding"/>
    <property type="evidence" value="ECO:0007669"/>
    <property type="project" value="InterPro"/>
</dbReference>
<feature type="binding site" description="axial binding residue" evidence="9">
    <location>
        <position position="482"/>
    </location>
    <ligand>
        <name>heme</name>
        <dbReference type="ChEBI" id="CHEBI:30413"/>
    </ligand>
    <ligandPart>
        <name>Fe</name>
        <dbReference type="ChEBI" id="CHEBI:18248"/>
    </ligandPart>
</feature>
<dbReference type="Proteomes" id="UP000800039">
    <property type="component" value="Unassembled WGS sequence"/>
</dbReference>
<dbReference type="Pfam" id="PF00067">
    <property type="entry name" value="p450"/>
    <property type="match status" value="1"/>
</dbReference>
<evidence type="ECO:0000313" key="13">
    <source>
        <dbReference type="Proteomes" id="UP000800039"/>
    </source>
</evidence>
<name>A0A9P4GKU4_9PLEO</name>
<evidence type="ECO:0000256" key="9">
    <source>
        <dbReference type="PIRSR" id="PIRSR602403-1"/>
    </source>
</evidence>
<dbReference type="GO" id="GO:0016705">
    <property type="term" value="F:oxidoreductase activity, acting on paired donors, with incorporation or reduction of molecular oxygen"/>
    <property type="evidence" value="ECO:0007669"/>
    <property type="project" value="InterPro"/>
</dbReference>
<proteinExistence type="inferred from homology"/>
<keyword evidence="7 9" id="KW-0408">Iron</keyword>
<keyword evidence="5 9" id="KW-0479">Metal-binding</keyword>
<gene>
    <name evidence="12" type="ORF">K460DRAFT_403474</name>
</gene>
<evidence type="ECO:0000256" key="3">
    <source>
        <dbReference type="ARBA" id="ARBA00010617"/>
    </source>
</evidence>
<accession>A0A9P4GKU4</accession>
<keyword evidence="11" id="KW-0812">Transmembrane</keyword>
<evidence type="ECO:0000256" key="6">
    <source>
        <dbReference type="ARBA" id="ARBA00023002"/>
    </source>
</evidence>
<evidence type="ECO:0000256" key="5">
    <source>
        <dbReference type="ARBA" id="ARBA00022723"/>
    </source>
</evidence>
<dbReference type="CDD" id="cd11041">
    <property type="entry name" value="CYP503A1-like"/>
    <property type="match status" value="1"/>
</dbReference>
<evidence type="ECO:0000256" key="10">
    <source>
        <dbReference type="RuleBase" id="RU000461"/>
    </source>
</evidence>
<reference evidence="12" key="1">
    <citation type="submission" date="2020-01" db="EMBL/GenBank/DDBJ databases">
        <authorList>
            <consortium name="DOE Joint Genome Institute"/>
            <person name="Haridas S."/>
            <person name="Albert R."/>
            <person name="Binder M."/>
            <person name="Bloem J."/>
            <person name="Labutti K."/>
            <person name="Salamov A."/>
            <person name="Andreopoulos B."/>
            <person name="Baker S.E."/>
            <person name="Barry K."/>
            <person name="Bills G."/>
            <person name="Bluhm B.H."/>
            <person name="Cannon C."/>
            <person name="Castanera R."/>
            <person name="Culley D.E."/>
            <person name="Daum C."/>
            <person name="Ezra D."/>
            <person name="Gonzalez J.B."/>
            <person name="Henrissat B."/>
            <person name="Kuo A."/>
            <person name="Liang C."/>
            <person name="Lipzen A."/>
            <person name="Lutzoni F."/>
            <person name="Magnuson J."/>
            <person name="Mondo S."/>
            <person name="Nolan M."/>
            <person name="Ohm R."/>
            <person name="Pangilinan J."/>
            <person name="Park H.-J."/>
            <person name="Ramirez L."/>
            <person name="Alfaro M."/>
            <person name="Sun H."/>
            <person name="Tritt A."/>
            <person name="Yoshinaga Y."/>
            <person name="Zwiers L.-H."/>
            <person name="Turgeon B.G."/>
            <person name="Goodwin S.B."/>
            <person name="Spatafora J.W."/>
            <person name="Crous P.W."/>
            <person name="Grigoriev I.V."/>
        </authorList>
    </citation>
    <scope>NUCLEOTIDE SEQUENCE</scope>
    <source>
        <strain evidence="12">CBS 394.84</strain>
    </source>
</reference>
<evidence type="ECO:0000256" key="2">
    <source>
        <dbReference type="ARBA" id="ARBA00004685"/>
    </source>
</evidence>
<dbReference type="SUPFAM" id="SSF48264">
    <property type="entry name" value="Cytochrome P450"/>
    <property type="match status" value="1"/>
</dbReference>
<evidence type="ECO:0000313" key="12">
    <source>
        <dbReference type="EMBL" id="KAF1848178.1"/>
    </source>
</evidence>
<dbReference type="PRINTS" id="PR00465">
    <property type="entry name" value="EP450IV"/>
</dbReference>
<dbReference type="Gene3D" id="1.10.630.10">
    <property type="entry name" value="Cytochrome P450"/>
    <property type="match status" value="1"/>
</dbReference>
<comment type="similarity">
    <text evidence="3 10">Belongs to the cytochrome P450 family.</text>
</comment>
<dbReference type="InterPro" id="IPR001128">
    <property type="entry name" value="Cyt_P450"/>
</dbReference>
<keyword evidence="11" id="KW-1133">Transmembrane helix</keyword>
<organism evidence="12 13">
    <name type="scientific">Cucurbitaria berberidis CBS 394.84</name>
    <dbReference type="NCBI Taxonomy" id="1168544"/>
    <lineage>
        <taxon>Eukaryota</taxon>
        <taxon>Fungi</taxon>
        <taxon>Dikarya</taxon>
        <taxon>Ascomycota</taxon>
        <taxon>Pezizomycotina</taxon>
        <taxon>Dothideomycetes</taxon>
        <taxon>Pleosporomycetidae</taxon>
        <taxon>Pleosporales</taxon>
        <taxon>Pleosporineae</taxon>
        <taxon>Cucurbitariaceae</taxon>
        <taxon>Cucurbitaria</taxon>
    </lineage>
</organism>
<dbReference type="EMBL" id="ML976615">
    <property type="protein sequence ID" value="KAF1848178.1"/>
    <property type="molecule type" value="Genomic_DNA"/>
</dbReference>
<comment type="caution">
    <text evidence="12">The sequence shown here is derived from an EMBL/GenBank/DDBJ whole genome shotgun (WGS) entry which is preliminary data.</text>
</comment>
<dbReference type="GO" id="GO:0005506">
    <property type="term" value="F:iron ion binding"/>
    <property type="evidence" value="ECO:0007669"/>
    <property type="project" value="InterPro"/>
</dbReference>
<keyword evidence="4 9" id="KW-0349">Heme</keyword>
<evidence type="ECO:0000256" key="4">
    <source>
        <dbReference type="ARBA" id="ARBA00022617"/>
    </source>
</evidence>
<evidence type="ECO:0000256" key="7">
    <source>
        <dbReference type="ARBA" id="ARBA00023004"/>
    </source>
</evidence>
<dbReference type="InterPro" id="IPR036396">
    <property type="entry name" value="Cyt_P450_sf"/>
</dbReference>
<dbReference type="RefSeq" id="XP_040790741.1">
    <property type="nucleotide sequence ID" value="XM_040936635.1"/>
</dbReference>
<sequence length="543" mass="62010">MAKAEGDSLVTLPAVAAAILTYWIVATAYNFLRAPQPPTTIPWMGYGKGWLAGLRNYTALKKSKEWLLAGYDKYSRKNQIFVLPATLGMQPEIVMPRTQLSWMFDQPDHILSTSEAHYDSLQGDFSFVKPIILKDPYHEHVIHKNLVRNLNAVLPSMEDEIPHAVEAVYGMNTEEFIKVEALQSFMKMIPGLTNRMLVGKSLCREQKFLDAVLAFTTDVIRTQAFMSLLPKALHPILGNLLSLPVKYHYWQSSQWTLPLIKRRISDITKKDAGDPDYDTWKEPSDFITWSYRTAQAEGRRDEMQPDRIAQRIMPINFASIHTTSLTAYETLGSILWADASVISSLREEAHRIFKEEGGWTKQGLSRMHRIDSAIRESQRASPIALTFVHRKVVAKEGITTPEGIHLAHGVLLSCPWTALAGDTDIHENSEVFDAFRYSRPREEFEAMSTEEKANVNALKLKQTGLVTTGVHHLPFGHGRHACPGRFFVSHELKMIFAHLLLNYDFKPLTEKPKKIWMIRFQIPLPLHVEVRRRKSIWTPEDRT</sequence>
<keyword evidence="13" id="KW-1185">Reference proteome</keyword>
<comment type="cofactor">
    <cofactor evidence="1 9">
        <name>heme</name>
        <dbReference type="ChEBI" id="CHEBI:30413"/>
    </cofactor>
</comment>
<keyword evidence="8 10" id="KW-0503">Monooxygenase</keyword>
<dbReference type="AlphaFoldDB" id="A0A9P4GKU4"/>
<keyword evidence="6 10" id="KW-0560">Oxidoreductase</keyword>
<dbReference type="PROSITE" id="PS00086">
    <property type="entry name" value="CYTOCHROME_P450"/>
    <property type="match status" value="1"/>
</dbReference>
<evidence type="ECO:0000256" key="8">
    <source>
        <dbReference type="ARBA" id="ARBA00023033"/>
    </source>
</evidence>
<keyword evidence="11" id="KW-0472">Membrane</keyword>
<comment type="pathway">
    <text evidence="2">Mycotoxin biosynthesis.</text>
</comment>
<dbReference type="PANTHER" id="PTHR46206">
    <property type="entry name" value="CYTOCHROME P450"/>
    <property type="match status" value="1"/>
</dbReference>
<protein>
    <submittedName>
        <fullName evidence="12">Cytochrome P450</fullName>
    </submittedName>
</protein>
<dbReference type="InterPro" id="IPR002403">
    <property type="entry name" value="Cyt_P450_E_grp-IV"/>
</dbReference>
<evidence type="ECO:0000256" key="11">
    <source>
        <dbReference type="SAM" id="Phobius"/>
    </source>
</evidence>
<dbReference type="InterPro" id="IPR017972">
    <property type="entry name" value="Cyt_P450_CS"/>
</dbReference>
<dbReference type="GeneID" id="63853885"/>
<dbReference type="OrthoDB" id="1844152at2759"/>
<feature type="transmembrane region" description="Helical" evidence="11">
    <location>
        <begin position="12"/>
        <end position="32"/>
    </location>
</feature>
<dbReference type="GO" id="GO:0004497">
    <property type="term" value="F:monooxygenase activity"/>
    <property type="evidence" value="ECO:0007669"/>
    <property type="project" value="UniProtKB-KW"/>
</dbReference>
<dbReference type="PANTHER" id="PTHR46206:SF1">
    <property type="entry name" value="P450, PUTATIVE (EUROFUNG)-RELATED"/>
    <property type="match status" value="1"/>
</dbReference>
<evidence type="ECO:0000256" key="1">
    <source>
        <dbReference type="ARBA" id="ARBA00001971"/>
    </source>
</evidence>